<dbReference type="OrthoDB" id="9991317at2759"/>
<evidence type="ECO:0000313" key="4">
    <source>
        <dbReference type="Proteomes" id="UP000660262"/>
    </source>
</evidence>
<feature type="region of interest" description="Disordered" evidence="1">
    <location>
        <begin position="446"/>
        <end position="477"/>
    </location>
</feature>
<dbReference type="AlphaFoldDB" id="A0A830H5E0"/>
<comment type="caution">
    <text evidence="3">The sequence shown here is derived from an EMBL/GenBank/DDBJ whole genome shotgun (WGS) entry which is preliminary data.</text>
</comment>
<reference evidence="3" key="1">
    <citation type="submission" date="2020-10" db="EMBL/GenBank/DDBJ databases">
        <title>Unveiling of a novel bifunctional photoreceptor, Dualchrome1, isolated from a cosmopolitan green alga.</title>
        <authorList>
            <person name="Suzuki S."/>
            <person name="Kawachi M."/>
        </authorList>
    </citation>
    <scope>NUCLEOTIDE SEQUENCE</scope>
    <source>
        <strain evidence="3">NIES 2893</strain>
    </source>
</reference>
<sequence>MRPRTSSPRRSEESEPDNEDKMAASASGDGCVPRGRRAAPRLLSVAGQLFTRTVSSRISYDSDDKDRSVSKGLRRINTHRVGRSFVRRRLAVIATAAFLIVFSLSLFYGEFKRTMRFYRDDDDAVVDDGASAFDEDVRLPPSGSRVMMQASEVSALIDRRDALIRGDQNKSMSKFGSGIDLPPYDLLACVYNCDTYEMRLRRGYRRMERHVKLIIAGMVKNNKLGAARMIRMAKKTCVFFADCHVVIYENDSTDGTTEFLRDTANLHSEELKRLADQRITLLMDRDPDDDISDTADGRNWRYMMKATPPITLIQETNVSGQLVAFGAGEKLASKRYVTMANLRNKVLAAVLDDTSLAGFTHVAMIDFDLQSWAIDGVANSFGWEAAARHELEEGYMVDPLWGVPTAQMSDLDANSAAKLGLEKTVKVTKSQESAFEAKLEESLRVDGEAGNKAAKQDADDKSTQKSLRPRRRLRQTQTNQVLSLDRHEILGGFDSKPDKTSGNWLVSFASSGRISNGLQNLPTRNWDAIAANGLKPRIGNWMNYYDTLAFVDSRGLTPRVAPTFLSQITQHRIRPRPVMQIGEPLVPVKSAFGGLAIYKRDSLAKVAKSANVEKPGLGGPYSGDHSEHVNLHTRMDRQNMQLYVNPSLIVLAGDNCNSANRVSLLERAIYYTFCDTLHSSVIGI</sequence>
<dbReference type="Proteomes" id="UP000660262">
    <property type="component" value="Unassembled WGS sequence"/>
</dbReference>
<feature type="transmembrane region" description="Helical" evidence="2">
    <location>
        <begin position="90"/>
        <end position="109"/>
    </location>
</feature>
<evidence type="ECO:0000313" key="3">
    <source>
        <dbReference type="EMBL" id="GHP02406.1"/>
    </source>
</evidence>
<feature type="compositionally biased region" description="Basic and acidic residues" evidence="1">
    <location>
        <begin position="446"/>
        <end position="463"/>
    </location>
</feature>
<keyword evidence="2" id="KW-0472">Membrane</keyword>
<keyword evidence="2" id="KW-0812">Transmembrane</keyword>
<proteinExistence type="predicted"/>
<gene>
    <name evidence="3" type="ORF">PPROV_000116300</name>
</gene>
<protein>
    <submittedName>
        <fullName evidence="3">Uncharacterized protein</fullName>
    </submittedName>
</protein>
<dbReference type="EMBL" id="BNJQ01000003">
    <property type="protein sequence ID" value="GHP02406.1"/>
    <property type="molecule type" value="Genomic_DNA"/>
</dbReference>
<evidence type="ECO:0000256" key="1">
    <source>
        <dbReference type="SAM" id="MobiDB-lite"/>
    </source>
</evidence>
<organism evidence="3 4">
    <name type="scientific">Pycnococcus provasolii</name>
    <dbReference type="NCBI Taxonomy" id="41880"/>
    <lineage>
        <taxon>Eukaryota</taxon>
        <taxon>Viridiplantae</taxon>
        <taxon>Chlorophyta</taxon>
        <taxon>Pseudoscourfieldiophyceae</taxon>
        <taxon>Pseudoscourfieldiales</taxon>
        <taxon>Pycnococcaceae</taxon>
        <taxon>Pycnococcus</taxon>
    </lineage>
</organism>
<feature type="region of interest" description="Disordered" evidence="1">
    <location>
        <begin position="1"/>
        <end position="35"/>
    </location>
</feature>
<keyword evidence="4" id="KW-1185">Reference proteome</keyword>
<name>A0A830H5E0_9CHLO</name>
<evidence type="ECO:0000256" key="2">
    <source>
        <dbReference type="SAM" id="Phobius"/>
    </source>
</evidence>
<accession>A0A830H5E0</accession>
<keyword evidence="2" id="KW-1133">Transmembrane helix</keyword>